<gene>
    <name evidence="1" type="ORF">CHC_T00001926001</name>
</gene>
<sequence length="76" mass="7850">MKSFLTTFAGGAQAAVGGDADFETFLGMERELLQGGVEELAVHGGVFGGRNDVEVDGLAADKEYAEVILCGVVEAL</sequence>
<dbReference type="EMBL" id="HG001631">
    <property type="protein sequence ID" value="CDF33035.1"/>
    <property type="molecule type" value="Genomic_DNA"/>
</dbReference>
<evidence type="ECO:0000313" key="2">
    <source>
        <dbReference type="Proteomes" id="UP000012073"/>
    </source>
</evidence>
<dbReference type="GeneID" id="17320556"/>
<dbReference type="Gramene" id="CDF33035">
    <property type="protein sequence ID" value="CDF33035"/>
    <property type="gene ID" value="CHC_T00001926001"/>
</dbReference>
<protein>
    <submittedName>
        <fullName evidence="1">Uncharacterized protein</fullName>
    </submittedName>
</protein>
<name>R7Q6F9_CHOCR</name>
<organism evidence="1 2">
    <name type="scientific">Chondrus crispus</name>
    <name type="common">Carrageen Irish moss</name>
    <name type="synonym">Polymorpha crispa</name>
    <dbReference type="NCBI Taxonomy" id="2769"/>
    <lineage>
        <taxon>Eukaryota</taxon>
        <taxon>Rhodophyta</taxon>
        <taxon>Florideophyceae</taxon>
        <taxon>Rhodymeniophycidae</taxon>
        <taxon>Gigartinales</taxon>
        <taxon>Gigartinaceae</taxon>
        <taxon>Chondrus</taxon>
    </lineage>
</organism>
<reference evidence="2" key="1">
    <citation type="journal article" date="2013" name="Proc. Natl. Acad. Sci. U.S.A.">
        <title>Genome structure and metabolic features in the red seaweed Chondrus crispus shed light on evolution of the Archaeplastida.</title>
        <authorList>
            <person name="Collen J."/>
            <person name="Porcel B."/>
            <person name="Carre W."/>
            <person name="Ball S.G."/>
            <person name="Chaparro C."/>
            <person name="Tonon T."/>
            <person name="Barbeyron T."/>
            <person name="Michel G."/>
            <person name="Noel B."/>
            <person name="Valentin K."/>
            <person name="Elias M."/>
            <person name="Artiguenave F."/>
            <person name="Arun A."/>
            <person name="Aury J.M."/>
            <person name="Barbosa-Neto J.F."/>
            <person name="Bothwell J.H."/>
            <person name="Bouget F.Y."/>
            <person name="Brillet L."/>
            <person name="Cabello-Hurtado F."/>
            <person name="Capella-Gutierrez S."/>
            <person name="Charrier B."/>
            <person name="Cladiere L."/>
            <person name="Cock J.M."/>
            <person name="Coelho S.M."/>
            <person name="Colleoni C."/>
            <person name="Czjzek M."/>
            <person name="Da Silva C."/>
            <person name="Delage L."/>
            <person name="Denoeud F."/>
            <person name="Deschamps P."/>
            <person name="Dittami S.M."/>
            <person name="Gabaldon T."/>
            <person name="Gachon C.M."/>
            <person name="Groisillier A."/>
            <person name="Herve C."/>
            <person name="Jabbari K."/>
            <person name="Katinka M."/>
            <person name="Kloareg B."/>
            <person name="Kowalczyk N."/>
            <person name="Labadie K."/>
            <person name="Leblanc C."/>
            <person name="Lopez P.J."/>
            <person name="McLachlan D.H."/>
            <person name="Meslet-Cladiere L."/>
            <person name="Moustafa A."/>
            <person name="Nehr Z."/>
            <person name="Nyvall Collen P."/>
            <person name="Panaud O."/>
            <person name="Partensky F."/>
            <person name="Poulain J."/>
            <person name="Rensing S.A."/>
            <person name="Rousvoal S."/>
            <person name="Samson G."/>
            <person name="Symeonidi A."/>
            <person name="Weissenbach J."/>
            <person name="Zambounis A."/>
            <person name="Wincker P."/>
            <person name="Boyen C."/>
        </authorList>
    </citation>
    <scope>NUCLEOTIDE SEQUENCE [LARGE SCALE GENOMIC DNA]</scope>
    <source>
        <strain evidence="2">cv. Stackhouse</strain>
    </source>
</reference>
<dbReference type="RefSeq" id="XP_005712838.1">
    <property type="nucleotide sequence ID" value="XM_005712781.1"/>
</dbReference>
<accession>R7Q6F9</accession>
<evidence type="ECO:0000313" key="1">
    <source>
        <dbReference type="EMBL" id="CDF33035.1"/>
    </source>
</evidence>
<proteinExistence type="predicted"/>
<dbReference type="KEGG" id="ccp:CHC_T00001926001"/>
<dbReference type="AlphaFoldDB" id="R7Q6F9"/>
<keyword evidence="2" id="KW-1185">Reference proteome</keyword>
<dbReference type="Proteomes" id="UP000012073">
    <property type="component" value="Unassembled WGS sequence"/>
</dbReference>